<feature type="transmembrane region" description="Helical" evidence="13">
    <location>
        <begin position="736"/>
        <end position="757"/>
    </location>
</feature>
<dbReference type="InterPro" id="IPR004014">
    <property type="entry name" value="ATPase_P-typ_cation-transptr_N"/>
</dbReference>
<dbReference type="EMBL" id="SOQX01000002">
    <property type="protein sequence ID" value="TDY02815.1"/>
    <property type="molecule type" value="Genomic_DNA"/>
</dbReference>
<feature type="transmembrane region" description="Helical" evidence="13">
    <location>
        <begin position="847"/>
        <end position="865"/>
    </location>
</feature>
<dbReference type="GO" id="GO:0006883">
    <property type="term" value="P:intracellular sodium ion homeostasis"/>
    <property type="evidence" value="ECO:0007669"/>
    <property type="project" value="TreeGrafter"/>
</dbReference>
<feature type="transmembrane region" description="Helical" evidence="13">
    <location>
        <begin position="706"/>
        <end position="730"/>
    </location>
</feature>
<dbReference type="InterPro" id="IPR001757">
    <property type="entry name" value="P_typ_ATPase"/>
</dbReference>
<dbReference type="InterPro" id="IPR036412">
    <property type="entry name" value="HAD-like_sf"/>
</dbReference>
<dbReference type="InterPro" id="IPR006068">
    <property type="entry name" value="ATPase_P-typ_cation-transptr_C"/>
</dbReference>
<dbReference type="Gene3D" id="3.40.1110.10">
    <property type="entry name" value="Calcium-transporting ATPase, cytoplasmic domain N"/>
    <property type="match status" value="1"/>
</dbReference>
<keyword evidence="11 13" id="KW-0472">Membrane</keyword>
<dbReference type="PRINTS" id="PR00119">
    <property type="entry name" value="CATATPASE"/>
</dbReference>
<keyword evidence="16" id="KW-1185">Reference proteome</keyword>
<dbReference type="GO" id="GO:0005524">
    <property type="term" value="F:ATP binding"/>
    <property type="evidence" value="ECO:0007669"/>
    <property type="project" value="UniProtKB-KW"/>
</dbReference>
<evidence type="ECO:0000256" key="9">
    <source>
        <dbReference type="ARBA" id="ARBA00022967"/>
    </source>
</evidence>
<dbReference type="PANTHER" id="PTHR43294">
    <property type="entry name" value="SODIUM/POTASSIUM-TRANSPORTING ATPASE SUBUNIT ALPHA"/>
    <property type="match status" value="1"/>
</dbReference>
<dbReference type="SFLD" id="SFLDF00027">
    <property type="entry name" value="p-type_atpase"/>
    <property type="match status" value="1"/>
</dbReference>
<dbReference type="Pfam" id="PF00689">
    <property type="entry name" value="Cation_ATPase_C"/>
    <property type="match status" value="1"/>
</dbReference>
<sequence length="913" mass="100299">MATDDSDLQHGNSDTTPPDWHALPGEDVFERLASASQGLDKTEAEQRLKQIGPNRLRAQQSESALRRLLRQFNNVLIYVLLAAGFITLLLGHWIDSGVIFGVVIINALIGFVQEGKAQKALAAIQQLLTRQARVRREGQVKTLDAEQLVPGDVVLLQSGDKVPADLRLFKSRQLRIDESLLTGESVAAEKTSEPDKAESLLADRHSMAYSGTLVTYGQGTGVVVATGNESEVGRISDMLQSVVTLTTPLLQKIAQFSRWLTGAILVIASATLAYGIFIKDYTSGEMFLAAVSLAVAAIPEGLPAIMTITLAIGVQRMARRNAIIRRLPAVETLGSVTVICSDKTGTLTQNVMIARNVVTAKQNYEISGNGYEPYGDFSVDRNSIEVESDPVLSELTRAALLCNDAKVEKVEGQWQLHGDPTEGALVVMGMKAGLDPLYQNEQWPRGDAIPFESEHRFMATLHHDHAGHGFIYVKGAPEQILSMCSRQRTDGETSPLDTPYWHEQMHQLAENGQRVLAIAFNTTDSDQRELNFNDVEAGLTLLGMVGIMDPPRDEAIESIRQCYAAGIRIKMITGDHATTALAIARKMGIVAGDSKALTGADLDQSDDAALQKIVRETDIFARVSPEQKLRLVEALQTQNNVVAMTGDGVNDAPALKRADVGVAMGKKGTEVAREAAEMVLADDNFASIARAIEEGRIVYDNLKKSIMFILPTNGAQALTLVVAILLGMMLPITPVQILWINMVTAVTLALSLAFEPAEGQVMARPPRDPEEPIFTPFLIWRILFVSLILAVGTFGLFFWERGQGTGLDEARTMAVNVLVLFEMFYLLNSRFLIENSLTWRVFMNNRYVLYAIGLLILLQLAFTYWGPLQLLFSTTALALTDWARLILIAASVFFIVELEKWIIRRWIKTGTLR</sequence>
<evidence type="ECO:0000313" key="16">
    <source>
        <dbReference type="Proteomes" id="UP000294914"/>
    </source>
</evidence>
<evidence type="ECO:0000256" key="1">
    <source>
        <dbReference type="ARBA" id="ARBA00004651"/>
    </source>
</evidence>
<dbReference type="GO" id="GO:1990573">
    <property type="term" value="P:potassium ion import across plasma membrane"/>
    <property type="evidence" value="ECO:0007669"/>
    <property type="project" value="TreeGrafter"/>
</dbReference>
<feature type="transmembrane region" description="Helical" evidence="13">
    <location>
        <begin position="259"/>
        <end position="277"/>
    </location>
</feature>
<dbReference type="InterPro" id="IPR008250">
    <property type="entry name" value="ATPase_P-typ_transduc_dom_A_sf"/>
</dbReference>
<dbReference type="PROSITE" id="PS00154">
    <property type="entry name" value="ATPASE_E1_E2"/>
    <property type="match status" value="1"/>
</dbReference>
<keyword evidence="5 13" id="KW-0812">Transmembrane</keyword>
<dbReference type="InterPro" id="IPR018303">
    <property type="entry name" value="ATPase_P-typ_P_site"/>
</dbReference>
<dbReference type="FunFam" id="2.70.150.10:FF:000160">
    <property type="entry name" value="Sarcoplasmic/endoplasmic reticulum calcium ATPase 1"/>
    <property type="match status" value="1"/>
</dbReference>
<comment type="similarity">
    <text evidence="2">Belongs to the cation transport ATPase (P-type) (TC 3.A.3) family. Type IIA subfamily.</text>
</comment>
<feature type="transmembrane region" description="Helical" evidence="13">
    <location>
        <begin position="810"/>
        <end position="827"/>
    </location>
</feature>
<dbReference type="SUPFAM" id="SSF81665">
    <property type="entry name" value="Calcium ATPase, transmembrane domain M"/>
    <property type="match status" value="1"/>
</dbReference>
<reference evidence="15 16" key="1">
    <citation type="submission" date="2019-03" db="EMBL/GenBank/DDBJ databases">
        <title>Genomic Encyclopedia of Type Strains, Phase IV (KMG-IV): sequencing the most valuable type-strain genomes for metagenomic binning, comparative biology and taxonomic classification.</title>
        <authorList>
            <person name="Goeker M."/>
        </authorList>
    </citation>
    <scope>NUCLEOTIDE SEQUENCE [LARGE SCALE GENOMIC DNA]</scope>
    <source>
        <strain evidence="15 16">DSM 16326</strain>
    </source>
</reference>
<dbReference type="InterPro" id="IPR023298">
    <property type="entry name" value="ATPase_P-typ_TM_dom_sf"/>
</dbReference>
<comment type="subcellular location">
    <subcellularLocation>
        <location evidence="1">Cell membrane</location>
        <topology evidence="1">Multi-pass membrane protein</topology>
    </subcellularLocation>
</comment>
<protein>
    <submittedName>
        <fullName evidence="15">Calcium-translocating P-type ATPase/potassium/sodium efflux P-type ATPase,TIGR01523</fullName>
    </submittedName>
</protein>
<feature type="transmembrane region" description="Helical" evidence="13">
    <location>
        <begin position="96"/>
        <end position="112"/>
    </location>
</feature>
<dbReference type="Pfam" id="PF08282">
    <property type="entry name" value="Hydrolase_3"/>
    <property type="match status" value="1"/>
</dbReference>
<dbReference type="SFLD" id="SFLDS00003">
    <property type="entry name" value="Haloacid_Dehalogenase"/>
    <property type="match status" value="1"/>
</dbReference>
<dbReference type="GO" id="GO:0005391">
    <property type="term" value="F:P-type sodium:potassium-exchanging transporter activity"/>
    <property type="evidence" value="ECO:0007669"/>
    <property type="project" value="TreeGrafter"/>
</dbReference>
<feature type="transmembrane region" description="Helical" evidence="13">
    <location>
        <begin position="289"/>
        <end position="314"/>
    </location>
</feature>
<dbReference type="Proteomes" id="UP000294914">
    <property type="component" value="Unassembled WGS sequence"/>
</dbReference>
<dbReference type="GO" id="GO:1902600">
    <property type="term" value="P:proton transmembrane transport"/>
    <property type="evidence" value="ECO:0007669"/>
    <property type="project" value="TreeGrafter"/>
</dbReference>
<dbReference type="Gene3D" id="3.40.50.1000">
    <property type="entry name" value="HAD superfamily/HAD-like"/>
    <property type="match status" value="1"/>
</dbReference>
<comment type="caution">
    <text evidence="15">The sequence shown here is derived from an EMBL/GenBank/DDBJ whole genome shotgun (WGS) entry which is preliminary data.</text>
</comment>
<dbReference type="SUPFAM" id="SSF81653">
    <property type="entry name" value="Calcium ATPase, transduction domain A"/>
    <property type="match status" value="1"/>
</dbReference>
<dbReference type="AlphaFoldDB" id="A0A4V3H4D6"/>
<keyword evidence="9" id="KW-1278">Translocase</keyword>
<organism evidence="15 16">
    <name type="scientific">Thiohalophilus thiocyanatoxydans</name>
    <dbReference type="NCBI Taxonomy" id="381308"/>
    <lineage>
        <taxon>Bacteria</taxon>
        <taxon>Pseudomonadati</taxon>
        <taxon>Pseudomonadota</taxon>
        <taxon>Gammaproteobacteria</taxon>
        <taxon>Thiohalomonadales</taxon>
        <taxon>Thiohalophilaceae</taxon>
        <taxon>Thiohalophilus</taxon>
    </lineage>
</organism>
<dbReference type="FunFam" id="3.40.50.1000:FF:000028">
    <property type="entry name" value="Calcium-transporting P-type ATPase, putative"/>
    <property type="match status" value="1"/>
</dbReference>
<evidence type="ECO:0000256" key="4">
    <source>
        <dbReference type="ARBA" id="ARBA00022553"/>
    </source>
</evidence>
<dbReference type="Pfam" id="PF13246">
    <property type="entry name" value="Cation_ATPase"/>
    <property type="match status" value="1"/>
</dbReference>
<keyword evidence="10 13" id="KW-1133">Transmembrane helix</keyword>
<feature type="transmembrane region" description="Helical" evidence="13">
    <location>
        <begin position="885"/>
        <end position="903"/>
    </location>
</feature>
<dbReference type="Pfam" id="PF00690">
    <property type="entry name" value="Cation_ATPase_N"/>
    <property type="match status" value="1"/>
</dbReference>
<evidence type="ECO:0000256" key="11">
    <source>
        <dbReference type="ARBA" id="ARBA00023136"/>
    </source>
</evidence>
<dbReference type="RefSeq" id="WP_134082070.1">
    <property type="nucleotide sequence ID" value="NZ_SOQX01000002.1"/>
</dbReference>
<feature type="region of interest" description="Disordered" evidence="12">
    <location>
        <begin position="1"/>
        <end position="22"/>
    </location>
</feature>
<feature type="domain" description="Cation-transporting P-type ATPase N-terminal" evidence="14">
    <location>
        <begin position="19"/>
        <end position="92"/>
    </location>
</feature>
<dbReference type="InterPro" id="IPR023214">
    <property type="entry name" value="HAD_sf"/>
</dbReference>
<dbReference type="GO" id="GO:0005886">
    <property type="term" value="C:plasma membrane"/>
    <property type="evidence" value="ECO:0007669"/>
    <property type="project" value="UniProtKB-SubCell"/>
</dbReference>
<dbReference type="SUPFAM" id="SSF81660">
    <property type="entry name" value="Metal cation-transporting ATPase, ATP-binding domain N"/>
    <property type="match status" value="1"/>
</dbReference>
<evidence type="ECO:0000256" key="13">
    <source>
        <dbReference type="SAM" id="Phobius"/>
    </source>
</evidence>
<dbReference type="GO" id="GO:0030007">
    <property type="term" value="P:intracellular potassium ion homeostasis"/>
    <property type="evidence" value="ECO:0007669"/>
    <property type="project" value="TreeGrafter"/>
</dbReference>
<keyword evidence="7" id="KW-0067">ATP-binding</keyword>
<dbReference type="FunFam" id="3.40.1110.10:FF:000094">
    <property type="entry name" value="Cation-transporting P-type ATPase"/>
    <property type="match status" value="1"/>
</dbReference>
<dbReference type="NCBIfam" id="TIGR01494">
    <property type="entry name" value="ATPase_P-type"/>
    <property type="match status" value="2"/>
</dbReference>
<name>A0A4V3H4D6_9GAMM</name>
<keyword evidence="4" id="KW-0597">Phosphoprotein</keyword>
<evidence type="ECO:0000256" key="3">
    <source>
        <dbReference type="ARBA" id="ARBA00022475"/>
    </source>
</evidence>
<feature type="transmembrane region" description="Helical" evidence="13">
    <location>
        <begin position="72"/>
        <end position="90"/>
    </location>
</feature>
<dbReference type="Pfam" id="PF00122">
    <property type="entry name" value="E1-E2_ATPase"/>
    <property type="match status" value="1"/>
</dbReference>
<evidence type="ECO:0000256" key="6">
    <source>
        <dbReference type="ARBA" id="ARBA00022741"/>
    </source>
</evidence>
<dbReference type="CDD" id="cd02080">
    <property type="entry name" value="P-type_ATPase_cation"/>
    <property type="match status" value="1"/>
</dbReference>
<evidence type="ECO:0000256" key="2">
    <source>
        <dbReference type="ARBA" id="ARBA00005675"/>
    </source>
</evidence>
<dbReference type="InterPro" id="IPR050510">
    <property type="entry name" value="Cation_transp_ATPase_P-type"/>
</dbReference>
<dbReference type="PANTHER" id="PTHR43294:SF21">
    <property type="entry name" value="CATION TRANSPORTING ATPASE"/>
    <property type="match status" value="1"/>
</dbReference>
<dbReference type="Gene3D" id="1.20.1110.10">
    <property type="entry name" value="Calcium-transporting ATPase, transmembrane domain"/>
    <property type="match status" value="1"/>
</dbReference>
<evidence type="ECO:0000259" key="14">
    <source>
        <dbReference type="SMART" id="SM00831"/>
    </source>
</evidence>
<gene>
    <name evidence="15" type="ORF">EDC23_1199</name>
</gene>
<dbReference type="InterPro" id="IPR044492">
    <property type="entry name" value="P_typ_ATPase_HD_dom"/>
</dbReference>
<evidence type="ECO:0000256" key="7">
    <source>
        <dbReference type="ARBA" id="ARBA00022840"/>
    </source>
</evidence>
<keyword evidence="8" id="KW-0460">Magnesium</keyword>
<dbReference type="GO" id="GO:0036376">
    <property type="term" value="P:sodium ion export across plasma membrane"/>
    <property type="evidence" value="ECO:0007669"/>
    <property type="project" value="TreeGrafter"/>
</dbReference>
<dbReference type="PRINTS" id="PR00120">
    <property type="entry name" value="HATPASE"/>
</dbReference>
<dbReference type="OrthoDB" id="9814270at2"/>
<evidence type="ECO:0000313" key="15">
    <source>
        <dbReference type="EMBL" id="TDY02815.1"/>
    </source>
</evidence>
<evidence type="ECO:0000256" key="10">
    <source>
        <dbReference type="ARBA" id="ARBA00022989"/>
    </source>
</evidence>
<dbReference type="SMART" id="SM00831">
    <property type="entry name" value="Cation_ATPase_N"/>
    <property type="match status" value="1"/>
</dbReference>
<dbReference type="GO" id="GO:0016887">
    <property type="term" value="F:ATP hydrolysis activity"/>
    <property type="evidence" value="ECO:0007669"/>
    <property type="project" value="InterPro"/>
</dbReference>
<dbReference type="InterPro" id="IPR059000">
    <property type="entry name" value="ATPase_P-type_domA"/>
</dbReference>
<dbReference type="Gene3D" id="2.70.150.10">
    <property type="entry name" value="Calcium-transporting ATPase, cytoplasmic transduction domain A"/>
    <property type="match status" value="1"/>
</dbReference>
<proteinExistence type="inferred from homology"/>
<evidence type="ECO:0000256" key="12">
    <source>
        <dbReference type="SAM" id="MobiDB-lite"/>
    </source>
</evidence>
<accession>A0A4V3H4D6</accession>
<dbReference type="SUPFAM" id="SSF56784">
    <property type="entry name" value="HAD-like"/>
    <property type="match status" value="1"/>
</dbReference>
<feature type="transmembrane region" description="Helical" evidence="13">
    <location>
        <begin position="778"/>
        <end position="798"/>
    </location>
</feature>
<dbReference type="SFLD" id="SFLDG00002">
    <property type="entry name" value="C1.7:_P-type_atpase_like"/>
    <property type="match status" value="1"/>
</dbReference>
<evidence type="ECO:0000256" key="5">
    <source>
        <dbReference type="ARBA" id="ARBA00022692"/>
    </source>
</evidence>
<evidence type="ECO:0000256" key="8">
    <source>
        <dbReference type="ARBA" id="ARBA00022842"/>
    </source>
</evidence>
<dbReference type="InterPro" id="IPR023299">
    <property type="entry name" value="ATPase_P-typ_cyto_dom_N"/>
</dbReference>
<keyword evidence="6" id="KW-0547">Nucleotide-binding</keyword>
<dbReference type="FunFam" id="3.40.50.1000:FF:000001">
    <property type="entry name" value="Phospholipid-transporting ATPase IC"/>
    <property type="match status" value="1"/>
</dbReference>
<keyword evidence="3" id="KW-1003">Cell membrane</keyword>